<evidence type="ECO:0000313" key="8">
    <source>
        <dbReference type="EnsemblProtists" id="EOD17576"/>
    </source>
</evidence>
<keyword evidence="2 5" id="KW-0238">DNA-binding</keyword>
<dbReference type="SUPFAM" id="SSF46689">
    <property type="entry name" value="Homeodomain-like"/>
    <property type="match status" value="1"/>
</dbReference>
<dbReference type="InterPro" id="IPR001356">
    <property type="entry name" value="HD"/>
</dbReference>
<dbReference type="RefSeq" id="XP_005770005.1">
    <property type="nucleotide sequence ID" value="XM_005769948.1"/>
</dbReference>
<evidence type="ECO:0000256" key="1">
    <source>
        <dbReference type="ARBA" id="ARBA00004123"/>
    </source>
</evidence>
<dbReference type="InterPro" id="IPR017970">
    <property type="entry name" value="Homeobox_CS"/>
</dbReference>
<sequence>MSSPRWIVDGQSRVFLEQVFASDQFPSRHLRTQLADKLSVTARQVQVWFQNRRQKAKKIRVGCVRKRQPRVPVDAQLGWDLGTDSSPDIDVEHILGPDAAAQAFYSTS</sequence>
<dbReference type="CDD" id="cd00086">
    <property type="entry name" value="homeodomain"/>
    <property type="match status" value="1"/>
</dbReference>
<dbReference type="GO" id="GO:0030154">
    <property type="term" value="P:cell differentiation"/>
    <property type="evidence" value="ECO:0007669"/>
    <property type="project" value="TreeGrafter"/>
</dbReference>
<evidence type="ECO:0000313" key="9">
    <source>
        <dbReference type="Proteomes" id="UP000013827"/>
    </source>
</evidence>
<evidence type="ECO:0000256" key="6">
    <source>
        <dbReference type="RuleBase" id="RU000682"/>
    </source>
</evidence>
<dbReference type="Gene3D" id="1.10.10.60">
    <property type="entry name" value="Homeodomain-like"/>
    <property type="match status" value="1"/>
</dbReference>
<reference evidence="8" key="2">
    <citation type="submission" date="2024-10" db="UniProtKB">
        <authorList>
            <consortium name="EnsemblProtists"/>
        </authorList>
    </citation>
    <scope>IDENTIFICATION</scope>
</reference>
<name>A0A0D3J241_EMIH1</name>
<dbReference type="PANTHER" id="PTHR24324:SF5">
    <property type="entry name" value="HEMATOPOIETICALLY-EXPRESSED HOMEOBOX PROTEIN HHEX"/>
    <property type="match status" value="1"/>
</dbReference>
<dbReference type="STRING" id="2903.R1E3I7"/>
<evidence type="ECO:0000256" key="5">
    <source>
        <dbReference type="PROSITE-ProRule" id="PRU00108"/>
    </source>
</evidence>
<dbReference type="GeneID" id="17263731"/>
<dbReference type="InterPro" id="IPR009057">
    <property type="entry name" value="Homeodomain-like_sf"/>
</dbReference>
<evidence type="ECO:0000256" key="4">
    <source>
        <dbReference type="ARBA" id="ARBA00023242"/>
    </source>
</evidence>
<feature type="DNA-binding region" description="Homeobox" evidence="5">
    <location>
        <begin position="3"/>
        <end position="60"/>
    </location>
</feature>
<evidence type="ECO:0000256" key="3">
    <source>
        <dbReference type="ARBA" id="ARBA00023155"/>
    </source>
</evidence>
<organism evidence="8 9">
    <name type="scientific">Emiliania huxleyi (strain CCMP1516)</name>
    <dbReference type="NCBI Taxonomy" id="280463"/>
    <lineage>
        <taxon>Eukaryota</taxon>
        <taxon>Haptista</taxon>
        <taxon>Haptophyta</taxon>
        <taxon>Prymnesiophyceae</taxon>
        <taxon>Isochrysidales</taxon>
        <taxon>Noelaerhabdaceae</taxon>
        <taxon>Emiliania</taxon>
    </lineage>
</organism>
<dbReference type="GO" id="GO:0005634">
    <property type="term" value="C:nucleus"/>
    <property type="evidence" value="ECO:0007669"/>
    <property type="project" value="UniProtKB-SubCell"/>
</dbReference>
<keyword evidence="9" id="KW-1185">Reference proteome</keyword>
<dbReference type="Proteomes" id="UP000013827">
    <property type="component" value="Unassembled WGS sequence"/>
</dbReference>
<protein>
    <recommendedName>
        <fullName evidence="7">Homeobox domain-containing protein</fullName>
    </recommendedName>
</protein>
<dbReference type="PROSITE" id="PS50071">
    <property type="entry name" value="HOMEOBOX_2"/>
    <property type="match status" value="1"/>
</dbReference>
<dbReference type="PROSITE" id="PS00027">
    <property type="entry name" value="HOMEOBOX_1"/>
    <property type="match status" value="1"/>
</dbReference>
<evidence type="ECO:0000256" key="2">
    <source>
        <dbReference type="ARBA" id="ARBA00023125"/>
    </source>
</evidence>
<keyword evidence="3 5" id="KW-0371">Homeobox</keyword>
<dbReference type="GO" id="GO:0000978">
    <property type="term" value="F:RNA polymerase II cis-regulatory region sequence-specific DNA binding"/>
    <property type="evidence" value="ECO:0007669"/>
    <property type="project" value="TreeGrafter"/>
</dbReference>
<dbReference type="Pfam" id="PF00046">
    <property type="entry name" value="Homeodomain"/>
    <property type="match status" value="1"/>
</dbReference>
<dbReference type="HOGENOM" id="CLU_2202005_0_0_1"/>
<dbReference type="KEGG" id="ehx:EMIHUDRAFT_243970"/>
<dbReference type="AlphaFoldDB" id="A0A0D3J241"/>
<dbReference type="SMART" id="SM00389">
    <property type="entry name" value="HOX"/>
    <property type="match status" value="1"/>
</dbReference>
<reference evidence="9" key="1">
    <citation type="journal article" date="2013" name="Nature">
        <title>Pan genome of the phytoplankton Emiliania underpins its global distribution.</title>
        <authorList>
            <person name="Read B.A."/>
            <person name="Kegel J."/>
            <person name="Klute M.J."/>
            <person name="Kuo A."/>
            <person name="Lefebvre S.C."/>
            <person name="Maumus F."/>
            <person name="Mayer C."/>
            <person name="Miller J."/>
            <person name="Monier A."/>
            <person name="Salamov A."/>
            <person name="Young J."/>
            <person name="Aguilar M."/>
            <person name="Claverie J.M."/>
            <person name="Frickenhaus S."/>
            <person name="Gonzalez K."/>
            <person name="Herman E.K."/>
            <person name="Lin Y.C."/>
            <person name="Napier J."/>
            <person name="Ogata H."/>
            <person name="Sarno A.F."/>
            <person name="Shmutz J."/>
            <person name="Schroeder D."/>
            <person name="de Vargas C."/>
            <person name="Verret F."/>
            <person name="von Dassow P."/>
            <person name="Valentin K."/>
            <person name="Van de Peer Y."/>
            <person name="Wheeler G."/>
            <person name="Dacks J.B."/>
            <person name="Delwiche C.F."/>
            <person name="Dyhrman S.T."/>
            <person name="Glockner G."/>
            <person name="John U."/>
            <person name="Richards T."/>
            <person name="Worden A.Z."/>
            <person name="Zhang X."/>
            <person name="Grigoriev I.V."/>
            <person name="Allen A.E."/>
            <person name="Bidle K."/>
            <person name="Borodovsky M."/>
            <person name="Bowler C."/>
            <person name="Brownlee C."/>
            <person name="Cock J.M."/>
            <person name="Elias M."/>
            <person name="Gladyshev V.N."/>
            <person name="Groth M."/>
            <person name="Guda C."/>
            <person name="Hadaegh A."/>
            <person name="Iglesias-Rodriguez M.D."/>
            <person name="Jenkins J."/>
            <person name="Jones B.M."/>
            <person name="Lawson T."/>
            <person name="Leese F."/>
            <person name="Lindquist E."/>
            <person name="Lobanov A."/>
            <person name="Lomsadze A."/>
            <person name="Malik S.B."/>
            <person name="Marsh M.E."/>
            <person name="Mackinder L."/>
            <person name="Mock T."/>
            <person name="Mueller-Roeber B."/>
            <person name="Pagarete A."/>
            <person name="Parker M."/>
            <person name="Probert I."/>
            <person name="Quesneville H."/>
            <person name="Raines C."/>
            <person name="Rensing S.A."/>
            <person name="Riano-Pachon D.M."/>
            <person name="Richier S."/>
            <person name="Rokitta S."/>
            <person name="Shiraiwa Y."/>
            <person name="Soanes D.M."/>
            <person name="van der Giezen M."/>
            <person name="Wahlund T.M."/>
            <person name="Williams B."/>
            <person name="Wilson W."/>
            <person name="Wolfe G."/>
            <person name="Wurch L.L."/>
        </authorList>
    </citation>
    <scope>NUCLEOTIDE SEQUENCE</scope>
</reference>
<keyword evidence="4 5" id="KW-0539">Nucleus</keyword>
<dbReference type="PANTHER" id="PTHR24324">
    <property type="entry name" value="HOMEOBOX PROTEIN HHEX"/>
    <property type="match status" value="1"/>
</dbReference>
<dbReference type="EnsemblProtists" id="EOD17576">
    <property type="protein sequence ID" value="EOD17576"/>
    <property type="gene ID" value="EMIHUDRAFT_243970"/>
</dbReference>
<accession>A0A0D3J241</accession>
<proteinExistence type="predicted"/>
<comment type="subcellular location">
    <subcellularLocation>
        <location evidence="1 5 6">Nucleus</location>
    </subcellularLocation>
</comment>
<dbReference type="PaxDb" id="2903-EOD17576"/>
<feature type="domain" description="Homeobox" evidence="7">
    <location>
        <begin position="1"/>
        <end position="59"/>
    </location>
</feature>
<evidence type="ECO:0000259" key="7">
    <source>
        <dbReference type="PROSITE" id="PS50071"/>
    </source>
</evidence>
<dbReference type="GO" id="GO:0000981">
    <property type="term" value="F:DNA-binding transcription factor activity, RNA polymerase II-specific"/>
    <property type="evidence" value="ECO:0007669"/>
    <property type="project" value="InterPro"/>
</dbReference>
<dbReference type="InterPro" id="IPR051000">
    <property type="entry name" value="Homeobox_DNA-bind_prot"/>
</dbReference>